<evidence type="ECO:0000313" key="2">
    <source>
        <dbReference type="EMBL" id="GHI26375.1"/>
    </source>
</evidence>
<dbReference type="RefSeq" id="WP_229916374.1">
    <property type="nucleotide sequence ID" value="NZ_BNBS01000021.1"/>
</dbReference>
<reference evidence="2" key="1">
    <citation type="submission" date="2024-05" db="EMBL/GenBank/DDBJ databases">
        <title>Whole genome shotgun sequence of Streptomyces hydrogenans NBRC 13475.</title>
        <authorList>
            <person name="Komaki H."/>
            <person name="Tamura T."/>
        </authorList>
    </citation>
    <scope>NUCLEOTIDE SEQUENCE</scope>
    <source>
        <strain evidence="2">NBRC 13475</strain>
    </source>
</reference>
<name>A0ABQ3PMW9_9ACTN</name>
<sequence length="179" mass="19052">MFKTMARVLAATGLAAAATLGFGGAAQADAVSLCYTPHVQNVGWKAKVCQGAWAGSIGEARNLEALRVEINYGSLCMKAHRATYGWDSGYQCANPSHSIQIGTVGMNTAIEAISYYYCPDSRLGGQGDIWAEGWLRDQGQKPSRPSPFATYRSGCKAEGMVGTTGQALPMEAVKFSWSL</sequence>
<dbReference type="InterPro" id="IPR006637">
    <property type="entry name" value="ChW"/>
</dbReference>
<feature type="chain" id="PRO_5045040328" description="Secreted protein" evidence="1">
    <location>
        <begin position="29"/>
        <end position="179"/>
    </location>
</feature>
<evidence type="ECO:0000313" key="3">
    <source>
        <dbReference type="Proteomes" id="UP001052739"/>
    </source>
</evidence>
<dbReference type="Pfam" id="PF07538">
    <property type="entry name" value="ChW"/>
    <property type="match status" value="1"/>
</dbReference>
<keyword evidence="1" id="KW-0732">Signal</keyword>
<dbReference type="EMBL" id="BNDW01000102">
    <property type="protein sequence ID" value="GHI26375.1"/>
    <property type="molecule type" value="Genomic_DNA"/>
</dbReference>
<proteinExistence type="predicted"/>
<gene>
    <name evidence="2" type="ORF">Shyd_77460</name>
</gene>
<protein>
    <recommendedName>
        <fullName evidence="4">Secreted protein</fullName>
    </recommendedName>
</protein>
<dbReference type="SMART" id="SM00728">
    <property type="entry name" value="ChW"/>
    <property type="match status" value="1"/>
</dbReference>
<evidence type="ECO:0000256" key="1">
    <source>
        <dbReference type="SAM" id="SignalP"/>
    </source>
</evidence>
<organism evidence="2 3">
    <name type="scientific">Streptomyces hydrogenans</name>
    <dbReference type="NCBI Taxonomy" id="1873719"/>
    <lineage>
        <taxon>Bacteria</taxon>
        <taxon>Bacillati</taxon>
        <taxon>Actinomycetota</taxon>
        <taxon>Actinomycetes</taxon>
        <taxon>Kitasatosporales</taxon>
        <taxon>Streptomycetaceae</taxon>
        <taxon>Streptomyces</taxon>
    </lineage>
</organism>
<keyword evidence="3" id="KW-1185">Reference proteome</keyword>
<accession>A0ABQ3PMW9</accession>
<evidence type="ECO:0008006" key="4">
    <source>
        <dbReference type="Google" id="ProtNLM"/>
    </source>
</evidence>
<dbReference type="Proteomes" id="UP001052739">
    <property type="component" value="Unassembled WGS sequence"/>
</dbReference>
<feature type="signal peptide" evidence="1">
    <location>
        <begin position="1"/>
        <end position="28"/>
    </location>
</feature>
<comment type="caution">
    <text evidence="2">The sequence shown here is derived from an EMBL/GenBank/DDBJ whole genome shotgun (WGS) entry which is preliminary data.</text>
</comment>